<feature type="binding site" evidence="5">
    <location>
        <position position="134"/>
    </location>
    <ligand>
        <name>ATP</name>
        <dbReference type="ChEBI" id="CHEBI:30616"/>
    </ligand>
</feature>
<dbReference type="NCBIfam" id="NF011105">
    <property type="entry name" value="PRK14532.1"/>
    <property type="match status" value="1"/>
</dbReference>
<dbReference type="PROSITE" id="PS00113">
    <property type="entry name" value="ADENYLATE_KINASE"/>
    <property type="match status" value="1"/>
</dbReference>
<sequence length="196" mass="21396">MTQTPTATRLLIIGAPGAGKGTQAARIAEALNIPAISTGDIFRANVSQETELGVLAKSYMDKGEYVPDEVTNSMVKDRLAQDDTATGFLLDGYPRTADQVTALDGMLKDSGRELDAVILLEVDTDAVVDRLVQRGKEQGRSDDNEETIRRRIDVYGEQTAPLISVYDERGLVRRIDGMQQIDEVSADILRTLGVNR</sequence>
<keyword evidence="5 7" id="KW-0067">ATP-binding</keyword>
<proteinExistence type="inferred from homology"/>
<evidence type="ECO:0000313" key="8">
    <source>
        <dbReference type="EMBL" id="MBB3022927.1"/>
    </source>
</evidence>
<dbReference type="InterPro" id="IPR033690">
    <property type="entry name" value="Adenylat_kinase_CS"/>
</dbReference>
<feature type="binding site" evidence="5">
    <location>
        <position position="140"/>
    </location>
    <ligand>
        <name>AMP</name>
        <dbReference type="ChEBI" id="CHEBI:456215"/>
    </ligand>
</feature>
<keyword evidence="2 5" id="KW-0545">Nucleotide biosynthesis</keyword>
<feature type="binding site" evidence="5">
    <location>
        <begin position="64"/>
        <end position="66"/>
    </location>
    <ligand>
        <name>AMP</name>
        <dbReference type="ChEBI" id="CHEBI:456215"/>
    </ligand>
</feature>
<comment type="domain">
    <text evidence="5">Consists of three domains, a large central CORE domain and two small peripheral domains, NMPbind and LID, which undergo movements during catalysis. The LID domain closes over the site of phosphoryl transfer upon ATP binding. Assembling and dissambling the active center during each catalytic cycle provides an effective means to prevent ATP hydrolysis.</text>
</comment>
<feature type="binding site" evidence="5">
    <location>
        <position position="38"/>
    </location>
    <ligand>
        <name>AMP</name>
        <dbReference type="ChEBI" id="CHEBI:456215"/>
    </ligand>
</feature>
<dbReference type="NCBIfam" id="NF011104">
    <property type="entry name" value="PRK14531.1"/>
    <property type="match status" value="1"/>
</dbReference>
<dbReference type="Gene3D" id="3.40.50.300">
    <property type="entry name" value="P-loop containing nucleotide triphosphate hydrolases"/>
    <property type="match status" value="1"/>
</dbReference>
<gene>
    <name evidence="5" type="primary">adk</name>
    <name evidence="8" type="ORF">FHX50_001210</name>
</gene>
<dbReference type="AlphaFoldDB" id="A0A839QZU9"/>
<dbReference type="HAMAP" id="MF_00235">
    <property type="entry name" value="Adenylate_kinase_Adk"/>
    <property type="match status" value="1"/>
</dbReference>
<keyword evidence="5" id="KW-0963">Cytoplasm</keyword>
<organism evidence="8 9">
    <name type="scientific">Helcobacillus massiliensis</name>
    <dbReference type="NCBI Taxonomy" id="521392"/>
    <lineage>
        <taxon>Bacteria</taxon>
        <taxon>Bacillati</taxon>
        <taxon>Actinomycetota</taxon>
        <taxon>Actinomycetes</taxon>
        <taxon>Micrococcales</taxon>
        <taxon>Dermabacteraceae</taxon>
        <taxon>Helcobacillus</taxon>
    </lineage>
</organism>
<dbReference type="Pfam" id="PF00406">
    <property type="entry name" value="ADK"/>
    <property type="match status" value="1"/>
</dbReference>
<keyword evidence="9" id="KW-1185">Reference proteome</keyword>
<dbReference type="GO" id="GO:0005737">
    <property type="term" value="C:cytoplasm"/>
    <property type="evidence" value="ECO:0007669"/>
    <property type="project" value="UniProtKB-SubCell"/>
</dbReference>
<feature type="binding site" evidence="5">
    <location>
        <position position="179"/>
    </location>
    <ligand>
        <name>ATP</name>
        <dbReference type="ChEBI" id="CHEBI:30616"/>
    </ligand>
</feature>
<feature type="binding site" evidence="5">
    <location>
        <position position="151"/>
    </location>
    <ligand>
        <name>AMP</name>
        <dbReference type="ChEBI" id="CHEBI:456215"/>
    </ligand>
</feature>
<feature type="region of interest" description="NMP" evidence="5">
    <location>
        <begin position="37"/>
        <end position="66"/>
    </location>
</feature>
<comment type="catalytic activity">
    <reaction evidence="5 7">
        <text>AMP + ATP = 2 ADP</text>
        <dbReference type="Rhea" id="RHEA:12973"/>
        <dbReference type="ChEBI" id="CHEBI:30616"/>
        <dbReference type="ChEBI" id="CHEBI:456215"/>
        <dbReference type="ChEBI" id="CHEBI:456216"/>
        <dbReference type="EC" id="2.7.4.3"/>
    </reaction>
</comment>
<dbReference type="RefSeq" id="WP_183375592.1">
    <property type="nucleotide sequence ID" value="NZ_CBCSFZ010000001.1"/>
</dbReference>
<comment type="subunit">
    <text evidence="5 7">Monomer.</text>
</comment>
<dbReference type="InterPro" id="IPR027417">
    <property type="entry name" value="P-loop_NTPase"/>
</dbReference>
<evidence type="ECO:0000313" key="9">
    <source>
        <dbReference type="Proteomes" id="UP000568050"/>
    </source>
</evidence>
<feature type="binding site" evidence="5">
    <location>
        <position position="99"/>
    </location>
    <ligand>
        <name>AMP</name>
        <dbReference type="ChEBI" id="CHEBI:456215"/>
    </ligand>
</feature>
<comment type="caution">
    <text evidence="8">The sequence shown here is derived from an EMBL/GenBank/DDBJ whole genome shotgun (WGS) entry which is preliminary data.</text>
</comment>
<feature type="binding site" evidence="5">
    <location>
        <begin position="92"/>
        <end position="95"/>
    </location>
    <ligand>
        <name>AMP</name>
        <dbReference type="ChEBI" id="CHEBI:456215"/>
    </ligand>
</feature>
<protein>
    <recommendedName>
        <fullName evidence="5 7">Adenylate kinase</fullName>
        <shortName evidence="5">AK</shortName>
        <ecNumber evidence="5 7">2.7.4.3</ecNumber>
    </recommendedName>
    <alternativeName>
        <fullName evidence="5">ATP-AMP transphosphorylase</fullName>
    </alternativeName>
    <alternativeName>
        <fullName evidence="5">ATP:AMP phosphotransferase</fullName>
    </alternativeName>
    <alternativeName>
        <fullName evidence="5">Adenylate monophosphate kinase</fullName>
    </alternativeName>
</protein>
<accession>A0A839QZU9</accession>
<keyword evidence="3 5" id="KW-0547">Nucleotide-binding</keyword>
<evidence type="ECO:0000256" key="3">
    <source>
        <dbReference type="ARBA" id="ARBA00022741"/>
    </source>
</evidence>
<dbReference type="GO" id="GO:0004017">
    <property type="term" value="F:AMP kinase activity"/>
    <property type="evidence" value="ECO:0007669"/>
    <property type="project" value="UniProtKB-UniRule"/>
</dbReference>
<dbReference type="SUPFAM" id="SSF52540">
    <property type="entry name" value="P-loop containing nucleoside triphosphate hydrolases"/>
    <property type="match status" value="1"/>
</dbReference>
<dbReference type="GO" id="GO:0044209">
    <property type="term" value="P:AMP salvage"/>
    <property type="evidence" value="ECO:0007669"/>
    <property type="project" value="UniProtKB-UniRule"/>
</dbReference>
<evidence type="ECO:0000256" key="4">
    <source>
        <dbReference type="ARBA" id="ARBA00022777"/>
    </source>
</evidence>
<dbReference type="InterPro" id="IPR000850">
    <property type="entry name" value="Adenylat/UMP-CMP_kin"/>
</dbReference>
<comment type="subcellular location">
    <subcellularLocation>
        <location evidence="5 7">Cytoplasm</location>
    </subcellularLocation>
</comment>
<dbReference type="NCBIfam" id="NF011101">
    <property type="entry name" value="PRK14528.1"/>
    <property type="match status" value="1"/>
</dbReference>
<name>A0A839QZU9_9MICO</name>
<keyword evidence="1 5" id="KW-0808">Transferase</keyword>
<dbReference type="PRINTS" id="PR00094">
    <property type="entry name" value="ADENYLTKNASE"/>
</dbReference>
<evidence type="ECO:0000256" key="7">
    <source>
        <dbReference type="RuleBase" id="RU003331"/>
    </source>
</evidence>
<dbReference type="NCBIfam" id="NF011100">
    <property type="entry name" value="PRK14527.1"/>
    <property type="match status" value="1"/>
</dbReference>
<dbReference type="GO" id="GO:0005524">
    <property type="term" value="F:ATP binding"/>
    <property type="evidence" value="ECO:0007669"/>
    <property type="project" value="UniProtKB-UniRule"/>
</dbReference>
<keyword evidence="4 5" id="KW-0418">Kinase</keyword>
<reference evidence="8 9" key="1">
    <citation type="submission" date="2020-08" db="EMBL/GenBank/DDBJ databases">
        <title>Sequencing the genomes of 1000 actinobacteria strains.</title>
        <authorList>
            <person name="Klenk H.-P."/>
        </authorList>
    </citation>
    <scope>NUCLEOTIDE SEQUENCE [LARGE SCALE GENOMIC DNA]</scope>
    <source>
        <strain evidence="8 9">DSM 23040</strain>
    </source>
</reference>
<feature type="binding site" evidence="5">
    <location>
        <begin position="17"/>
        <end position="22"/>
    </location>
    <ligand>
        <name>ATP</name>
        <dbReference type="ChEBI" id="CHEBI:30616"/>
    </ligand>
</feature>
<evidence type="ECO:0000256" key="5">
    <source>
        <dbReference type="HAMAP-Rule" id="MF_00235"/>
    </source>
</evidence>
<comment type="caution">
    <text evidence="5">Lacks conserved residue(s) required for the propagation of feature annotation.</text>
</comment>
<feature type="binding site" evidence="5">
    <location>
        <position position="43"/>
    </location>
    <ligand>
        <name>AMP</name>
        <dbReference type="ChEBI" id="CHEBI:456215"/>
    </ligand>
</feature>
<evidence type="ECO:0000256" key="6">
    <source>
        <dbReference type="RuleBase" id="RU003330"/>
    </source>
</evidence>
<dbReference type="PANTHER" id="PTHR23359">
    <property type="entry name" value="NUCLEOTIDE KINASE"/>
    <property type="match status" value="1"/>
</dbReference>
<comment type="similarity">
    <text evidence="5 6">Belongs to the adenylate kinase family.</text>
</comment>
<comment type="pathway">
    <text evidence="5">Purine metabolism; AMP biosynthesis via salvage pathway; AMP from ADP: step 1/1.</text>
</comment>
<dbReference type="Proteomes" id="UP000568050">
    <property type="component" value="Unassembled WGS sequence"/>
</dbReference>
<dbReference type="EC" id="2.7.4.3" evidence="5 7"/>
<dbReference type="CDD" id="cd01428">
    <property type="entry name" value="ADK"/>
    <property type="match status" value="1"/>
</dbReference>
<dbReference type="NCBIfam" id="NF001381">
    <property type="entry name" value="PRK00279.1-3"/>
    <property type="match status" value="1"/>
</dbReference>
<evidence type="ECO:0000256" key="1">
    <source>
        <dbReference type="ARBA" id="ARBA00022679"/>
    </source>
</evidence>
<evidence type="ECO:0000256" key="2">
    <source>
        <dbReference type="ARBA" id="ARBA00022727"/>
    </source>
</evidence>
<dbReference type="EMBL" id="JACHWP010000002">
    <property type="protein sequence ID" value="MBB3022927.1"/>
    <property type="molecule type" value="Genomic_DNA"/>
</dbReference>
<dbReference type="UniPathway" id="UPA00588">
    <property type="reaction ID" value="UER00649"/>
</dbReference>
<comment type="function">
    <text evidence="5">Catalyzes the reversible transfer of the terminal phosphate group between ATP and AMP. Plays an important role in cellular energy homeostasis and in adenine nucleotide metabolism.</text>
</comment>